<proteinExistence type="inferred from homology"/>
<protein>
    <recommendedName>
        <fullName evidence="8">COBRA C-terminal domain-containing protein</fullName>
    </recommendedName>
</protein>
<dbReference type="AlphaFoldDB" id="A0A7J7GB88"/>
<evidence type="ECO:0000256" key="1">
    <source>
        <dbReference type="ARBA" id="ARBA00004609"/>
    </source>
</evidence>
<keyword evidence="4" id="KW-0732">Signal</keyword>
<keyword evidence="7" id="KW-1133">Transmembrane helix</keyword>
<dbReference type="PIRSF" id="PIRSF038122">
    <property type="entry name" value="COBRA"/>
    <property type="match status" value="1"/>
</dbReference>
<dbReference type="PANTHER" id="PTHR31673:SF30">
    <property type="entry name" value="COBRA-LIKE PROTEIN 6"/>
    <property type="match status" value="1"/>
</dbReference>
<dbReference type="PANTHER" id="PTHR31673">
    <property type="entry name" value="PROTEIN COBRA"/>
    <property type="match status" value="1"/>
</dbReference>
<dbReference type="InterPro" id="IPR006918">
    <property type="entry name" value="COBRA_pln"/>
</dbReference>
<organism evidence="9 10">
    <name type="scientific">Camellia sinensis</name>
    <name type="common">Tea plant</name>
    <name type="synonym">Thea sinensis</name>
    <dbReference type="NCBI Taxonomy" id="4442"/>
    <lineage>
        <taxon>Eukaryota</taxon>
        <taxon>Viridiplantae</taxon>
        <taxon>Streptophyta</taxon>
        <taxon>Embryophyta</taxon>
        <taxon>Tracheophyta</taxon>
        <taxon>Spermatophyta</taxon>
        <taxon>Magnoliopsida</taxon>
        <taxon>eudicotyledons</taxon>
        <taxon>Gunneridae</taxon>
        <taxon>Pentapetalae</taxon>
        <taxon>asterids</taxon>
        <taxon>Ericales</taxon>
        <taxon>Theaceae</taxon>
        <taxon>Camellia</taxon>
    </lineage>
</organism>
<evidence type="ECO:0000256" key="3">
    <source>
        <dbReference type="ARBA" id="ARBA00022622"/>
    </source>
</evidence>
<dbReference type="Pfam" id="PF04833">
    <property type="entry name" value="COBRA"/>
    <property type="match status" value="1"/>
</dbReference>
<keyword evidence="5" id="KW-0325">Glycoprotein</keyword>
<keyword evidence="7" id="KW-0812">Transmembrane</keyword>
<dbReference type="GO" id="GO:0098552">
    <property type="term" value="C:side of membrane"/>
    <property type="evidence" value="ECO:0007669"/>
    <property type="project" value="UniProtKB-KW"/>
</dbReference>
<evidence type="ECO:0000313" key="9">
    <source>
        <dbReference type="EMBL" id="KAF5936546.1"/>
    </source>
</evidence>
<dbReference type="GO" id="GO:0052324">
    <property type="term" value="P:plant-type cell wall cellulose biosynthetic process"/>
    <property type="evidence" value="ECO:0007669"/>
    <property type="project" value="TreeGrafter"/>
</dbReference>
<evidence type="ECO:0000256" key="5">
    <source>
        <dbReference type="ARBA" id="ARBA00023180"/>
    </source>
</evidence>
<keyword evidence="10" id="KW-1185">Reference proteome</keyword>
<name>A0A7J7GB88_CAMSI</name>
<comment type="caution">
    <text evidence="9">The sequence shown here is derived from an EMBL/GenBank/DDBJ whole genome shotgun (WGS) entry which is preliminary data.</text>
</comment>
<comment type="subcellular location">
    <subcellularLocation>
        <location evidence="1">Cell membrane</location>
        <topology evidence="1">Lipid-anchor</topology>
        <topology evidence="1">GPI-anchor</topology>
    </subcellularLocation>
</comment>
<evidence type="ECO:0000256" key="4">
    <source>
        <dbReference type="ARBA" id="ARBA00022729"/>
    </source>
</evidence>
<keyword evidence="7" id="KW-0472">Membrane</keyword>
<evidence type="ECO:0000259" key="8">
    <source>
        <dbReference type="Pfam" id="PF25079"/>
    </source>
</evidence>
<dbReference type="Proteomes" id="UP000593564">
    <property type="component" value="Unassembled WGS sequence"/>
</dbReference>
<evidence type="ECO:0000256" key="6">
    <source>
        <dbReference type="ARBA" id="ARBA00023288"/>
    </source>
</evidence>
<dbReference type="GO" id="GO:0005886">
    <property type="term" value="C:plasma membrane"/>
    <property type="evidence" value="ECO:0007669"/>
    <property type="project" value="UniProtKB-SubCell"/>
</dbReference>
<dbReference type="GO" id="GO:0010215">
    <property type="term" value="P:cellulose microfibril organization"/>
    <property type="evidence" value="ECO:0007669"/>
    <property type="project" value="InterPro"/>
</dbReference>
<evidence type="ECO:0000256" key="7">
    <source>
        <dbReference type="SAM" id="Phobius"/>
    </source>
</evidence>
<feature type="transmembrane region" description="Helical" evidence="7">
    <location>
        <begin position="438"/>
        <end position="457"/>
    </location>
</feature>
<gene>
    <name evidence="9" type="ORF">HYC85_024052</name>
</gene>
<feature type="non-terminal residue" evidence="9">
    <location>
        <position position="1"/>
    </location>
</feature>
<reference evidence="9 10" key="2">
    <citation type="submission" date="2020-07" db="EMBL/GenBank/DDBJ databases">
        <title>Genome assembly of wild tea tree DASZ reveals pedigree and selection history of tea varieties.</title>
        <authorList>
            <person name="Zhang W."/>
        </authorList>
    </citation>
    <scope>NUCLEOTIDE SEQUENCE [LARGE SCALE GENOMIC DNA]</scope>
    <source>
        <strain evidence="10">cv. G240</strain>
        <tissue evidence="9">Leaf</tissue>
    </source>
</reference>
<reference evidence="10" key="1">
    <citation type="journal article" date="2020" name="Nat. Commun.">
        <title>Genome assembly of wild tea tree DASZ reveals pedigree and selection history of tea varieties.</title>
        <authorList>
            <person name="Zhang W."/>
            <person name="Zhang Y."/>
            <person name="Qiu H."/>
            <person name="Guo Y."/>
            <person name="Wan H."/>
            <person name="Zhang X."/>
            <person name="Scossa F."/>
            <person name="Alseekh S."/>
            <person name="Zhang Q."/>
            <person name="Wang P."/>
            <person name="Xu L."/>
            <person name="Schmidt M.H."/>
            <person name="Jia X."/>
            <person name="Li D."/>
            <person name="Zhu A."/>
            <person name="Guo F."/>
            <person name="Chen W."/>
            <person name="Ni D."/>
            <person name="Usadel B."/>
            <person name="Fernie A.R."/>
            <person name="Wen W."/>
        </authorList>
    </citation>
    <scope>NUCLEOTIDE SEQUENCE [LARGE SCALE GENOMIC DNA]</scope>
    <source>
        <strain evidence="10">cv. G240</strain>
    </source>
</reference>
<evidence type="ECO:0000256" key="2">
    <source>
        <dbReference type="ARBA" id="ARBA00005507"/>
    </source>
</evidence>
<keyword evidence="6" id="KW-0449">Lipoprotein</keyword>
<feature type="domain" description="COBRA C-terminal" evidence="8">
    <location>
        <begin position="287"/>
        <end position="430"/>
    </location>
</feature>
<accession>A0A7J7GB88</accession>
<keyword evidence="3" id="KW-0336">GPI-anchor</keyword>
<comment type="similarity">
    <text evidence="2">Belongs to the COBRA family.</text>
</comment>
<dbReference type="InterPro" id="IPR056900">
    <property type="entry name" value="COB_C"/>
</dbReference>
<evidence type="ECO:0000313" key="10">
    <source>
        <dbReference type="Proteomes" id="UP000593564"/>
    </source>
</evidence>
<sequence>KILPTLQQVQGSVPCRDHHSVLLAVPSEETITWELAPTSHDKFRLNGYDPSDPNGNITIKWDVMQMNEDTQDVRVVIFNYQMYRHIEPPGWRLSWTWQGDEVIWNMWGAETTEQGNCSAFSGKQLPHCCEKKPVIIDLMPGVSYNKQVANCCKGGVLSSIIQGPNLFGAAFQMNVGASTTSTNISMPGNFTLGLVGYTCGDPVEVAPSKFIEDNGRRQTQALATYNVTCSYSQFRASPTPTCCVSLSAFYNETIVSCPLCSCRCQGQPEAKCVRPGDSPSVLQLPNEAPQPIVQCTQHMCPIKVHWHVKVSYTQYWRVKITVTNLNYAKNYSQWNLVVLHPNMRSVTEVFSFNYKALNQYGDLSKRYGMFYGIQYYNDMLLQSGYNGNIQTEMVLHKDTGIFTFREGWAFPRKISFNGDDCVMPSPDDYPRLPNDGHLSAPFTFSIIVSSLLLIVVLF</sequence>
<dbReference type="Pfam" id="PF25079">
    <property type="entry name" value="COB_C"/>
    <property type="match status" value="2"/>
</dbReference>
<dbReference type="EMBL" id="JACBKZ010000012">
    <property type="protein sequence ID" value="KAF5936546.1"/>
    <property type="molecule type" value="Genomic_DNA"/>
</dbReference>
<feature type="domain" description="COBRA C-terminal" evidence="8">
    <location>
        <begin position="241"/>
        <end position="273"/>
    </location>
</feature>